<comment type="caution">
    <text evidence="1">The sequence shown here is derived from an EMBL/GenBank/DDBJ whole genome shotgun (WGS) entry which is preliminary data.</text>
</comment>
<evidence type="ECO:0000313" key="1">
    <source>
        <dbReference type="EMBL" id="KAK2152174.1"/>
    </source>
</evidence>
<sequence length="139" mass="15954">MVIAPNDIRPVMFSQLHNHYSKISDELPAMRENLAVLCRTWYIEETCIISTYAEKYGEAANIFYVGLLNYTKKALYGSDMSRLALCSRSVVKKLMKGQLKHQADAGFNGYITKQYRSWKATGWCELHNCSFDLTVSLRL</sequence>
<proteinExistence type="predicted"/>
<dbReference type="EMBL" id="JAODUP010000338">
    <property type="protein sequence ID" value="KAK2152174.1"/>
    <property type="molecule type" value="Genomic_DNA"/>
</dbReference>
<dbReference type="AlphaFoldDB" id="A0AAD9JFV7"/>
<reference evidence="1" key="1">
    <citation type="journal article" date="2023" name="Mol. Biol. Evol.">
        <title>Third-Generation Sequencing Reveals the Adaptive Role of the Epigenome in Three Deep-Sea Polychaetes.</title>
        <authorList>
            <person name="Perez M."/>
            <person name="Aroh O."/>
            <person name="Sun Y."/>
            <person name="Lan Y."/>
            <person name="Juniper S.K."/>
            <person name="Young C.R."/>
            <person name="Angers B."/>
            <person name="Qian P.Y."/>
        </authorList>
    </citation>
    <scope>NUCLEOTIDE SEQUENCE</scope>
    <source>
        <strain evidence="1">P08H-3</strain>
    </source>
</reference>
<evidence type="ECO:0000313" key="2">
    <source>
        <dbReference type="Proteomes" id="UP001208570"/>
    </source>
</evidence>
<dbReference type="Proteomes" id="UP001208570">
    <property type="component" value="Unassembled WGS sequence"/>
</dbReference>
<protein>
    <submittedName>
        <fullName evidence="1">Uncharacterized protein</fullName>
    </submittedName>
</protein>
<accession>A0AAD9JFV7</accession>
<organism evidence="1 2">
    <name type="scientific">Paralvinella palmiformis</name>
    <dbReference type="NCBI Taxonomy" id="53620"/>
    <lineage>
        <taxon>Eukaryota</taxon>
        <taxon>Metazoa</taxon>
        <taxon>Spiralia</taxon>
        <taxon>Lophotrochozoa</taxon>
        <taxon>Annelida</taxon>
        <taxon>Polychaeta</taxon>
        <taxon>Sedentaria</taxon>
        <taxon>Canalipalpata</taxon>
        <taxon>Terebellida</taxon>
        <taxon>Terebelliformia</taxon>
        <taxon>Alvinellidae</taxon>
        <taxon>Paralvinella</taxon>
    </lineage>
</organism>
<gene>
    <name evidence="1" type="ORF">LSH36_338g07023</name>
</gene>
<name>A0AAD9JFV7_9ANNE</name>
<keyword evidence="2" id="KW-1185">Reference proteome</keyword>